<dbReference type="Proteomes" id="UP000823862">
    <property type="component" value="Unassembled WGS sequence"/>
</dbReference>
<proteinExistence type="predicted"/>
<dbReference type="Pfam" id="PF05973">
    <property type="entry name" value="Gp49"/>
    <property type="match status" value="1"/>
</dbReference>
<sequence>MKLKVVLMEEAAVFIAKQPVKAQQKIYYNIFKVEEGIREIEIFKKLENTDIWEFRTLYNGICYRLFSFWDTDTGTMVIATHGIVKKTMKTPMKEIAKAEEIRKEYFKRKKQ</sequence>
<reference evidence="1" key="1">
    <citation type="journal article" date="2021" name="PeerJ">
        <title>Extensive microbial diversity within the chicken gut microbiome revealed by metagenomics and culture.</title>
        <authorList>
            <person name="Gilroy R."/>
            <person name="Ravi A."/>
            <person name="Getino M."/>
            <person name="Pursley I."/>
            <person name="Horton D.L."/>
            <person name="Alikhan N.F."/>
            <person name="Baker D."/>
            <person name="Gharbi K."/>
            <person name="Hall N."/>
            <person name="Watson M."/>
            <person name="Adriaenssens E.M."/>
            <person name="Foster-Nyarko E."/>
            <person name="Jarju S."/>
            <person name="Secka A."/>
            <person name="Antonio M."/>
            <person name="Oren A."/>
            <person name="Chaudhuri R.R."/>
            <person name="La Ragione R."/>
            <person name="Hildebrand F."/>
            <person name="Pallen M.J."/>
        </authorList>
    </citation>
    <scope>NUCLEOTIDE SEQUENCE</scope>
    <source>
        <strain evidence="1">ChiHjej12B11-9795</strain>
    </source>
</reference>
<accession>A0A9D2HV15</accession>
<dbReference type="EMBL" id="DWZI01000005">
    <property type="protein sequence ID" value="HJA84881.1"/>
    <property type="molecule type" value="Genomic_DNA"/>
</dbReference>
<comment type="caution">
    <text evidence="1">The sequence shown here is derived from an EMBL/GenBank/DDBJ whole genome shotgun (WGS) entry which is preliminary data.</text>
</comment>
<evidence type="ECO:0000313" key="2">
    <source>
        <dbReference type="Proteomes" id="UP000823862"/>
    </source>
</evidence>
<evidence type="ECO:0000313" key="1">
    <source>
        <dbReference type="EMBL" id="HJA84881.1"/>
    </source>
</evidence>
<protein>
    <submittedName>
        <fullName evidence="1">Type II toxin-antitoxin system RelE/ParE family toxin</fullName>
    </submittedName>
</protein>
<organism evidence="1 2">
    <name type="scientific">Candidatus Bacteroides avicola</name>
    <dbReference type="NCBI Taxonomy" id="2838468"/>
    <lineage>
        <taxon>Bacteria</taxon>
        <taxon>Pseudomonadati</taxon>
        <taxon>Bacteroidota</taxon>
        <taxon>Bacteroidia</taxon>
        <taxon>Bacteroidales</taxon>
        <taxon>Bacteroidaceae</taxon>
        <taxon>Bacteroides</taxon>
    </lineage>
</organism>
<dbReference type="AlphaFoldDB" id="A0A9D2HV15"/>
<dbReference type="InterPro" id="IPR009241">
    <property type="entry name" value="HigB-like"/>
</dbReference>
<gene>
    <name evidence="1" type="ORF">H9950_01540</name>
</gene>
<reference evidence="1" key="2">
    <citation type="submission" date="2021-04" db="EMBL/GenBank/DDBJ databases">
        <authorList>
            <person name="Gilroy R."/>
        </authorList>
    </citation>
    <scope>NUCLEOTIDE SEQUENCE</scope>
    <source>
        <strain evidence="1">ChiHjej12B11-9795</strain>
    </source>
</reference>
<name>A0A9D2HV15_9BACE</name>